<dbReference type="Gene3D" id="1.25.40.20">
    <property type="entry name" value="Ankyrin repeat-containing domain"/>
    <property type="match status" value="1"/>
</dbReference>
<sequence length="276" mass="31100">MALEWSGSISNIFKLVLSIADYLEPADINAFARVDPTLYDLLCDCLYRHNLQHQNGSGLLQASKRGFERVVKRFLQLAKDDKTERTYEIFRSAMFVADGAKHRGVVKLLLRDRIEGDIRMAAYCSFLLVVDILLENNNDPTAKSQLYTQALSSAFCGAGFATIKHLLRMKIDIDTQDGEVLREALTNFNCAYWFLDPDLVKLLLDKIALLPNTPALDKIYGTLIVELSDQDQYSEPTLQRVLANPASTNAQNTCLLRQRHTTGVAGQLRKRLAQMN</sequence>
<dbReference type="Proteomes" id="UP000799778">
    <property type="component" value="Unassembled WGS sequence"/>
</dbReference>
<gene>
    <name evidence="1" type="ORF">BU24DRAFT_415984</name>
</gene>
<protein>
    <recommendedName>
        <fullName evidence="3">ARM repeat-containing protein</fullName>
    </recommendedName>
</protein>
<evidence type="ECO:0008006" key="3">
    <source>
        <dbReference type="Google" id="ProtNLM"/>
    </source>
</evidence>
<evidence type="ECO:0000313" key="2">
    <source>
        <dbReference type="Proteomes" id="UP000799778"/>
    </source>
</evidence>
<dbReference type="GeneID" id="54283740"/>
<accession>A0A6A5X628</accession>
<organism evidence="1 2">
    <name type="scientific">Aaosphaeria arxii CBS 175.79</name>
    <dbReference type="NCBI Taxonomy" id="1450172"/>
    <lineage>
        <taxon>Eukaryota</taxon>
        <taxon>Fungi</taxon>
        <taxon>Dikarya</taxon>
        <taxon>Ascomycota</taxon>
        <taxon>Pezizomycotina</taxon>
        <taxon>Dothideomycetes</taxon>
        <taxon>Pleosporomycetidae</taxon>
        <taxon>Pleosporales</taxon>
        <taxon>Pleosporales incertae sedis</taxon>
        <taxon>Aaosphaeria</taxon>
    </lineage>
</organism>
<keyword evidence="2" id="KW-1185">Reference proteome</keyword>
<name>A0A6A5X628_9PLEO</name>
<proteinExistence type="predicted"/>
<dbReference type="InterPro" id="IPR036770">
    <property type="entry name" value="Ankyrin_rpt-contain_sf"/>
</dbReference>
<reference evidence="1" key="1">
    <citation type="journal article" date="2020" name="Stud. Mycol.">
        <title>101 Dothideomycetes genomes: a test case for predicting lifestyles and emergence of pathogens.</title>
        <authorList>
            <person name="Haridas S."/>
            <person name="Albert R."/>
            <person name="Binder M."/>
            <person name="Bloem J."/>
            <person name="Labutti K."/>
            <person name="Salamov A."/>
            <person name="Andreopoulos B."/>
            <person name="Baker S."/>
            <person name="Barry K."/>
            <person name="Bills G."/>
            <person name="Bluhm B."/>
            <person name="Cannon C."/>
            <person name="Castanera R."/>
            <person name="Culley D."/>
            <person name="Daum C."/>
            <person name="Ezra D."/>
            <person name="Gonzalez J."/>
            <person name="Henrissat B."/>
            <person name="Kuo A."/>
            <person name="Liang C."/>
            <person name="Lipzen A."/>
            <person name="Lutzoni F."/>
            <person name="Magnuson J."/>
            <person name="Mondo S."/>
            <person name="Nolan M."/>
            <person name="Ohm R."/>
            <person name="Pangilinan J."/>
            <person name="Park H.-J."/>
            <person name="Ramirez L."/>
            <person name="Alfaro M."/>
            <person name="Sun H."/>
            <person name="Tritt A."/>
            <person name="Yoshinaga Y."/>
            <person name="Zwiers L.-H."/>
            <person name="Turgeon B."/>
            <person name="Goodwin S."/>
            <person name="Spatafora J."/>
            <person name="Crous P."/>
            <person name="Grigoriev I."/>
        </authorList>
    </citation>
    <scope>NUCLEOTIDE SEQUENCE</scope>
    <source>
        <strain evidence="1">CBS 175.79</strain>
    </source>
</reference>
<dbReference type="RefSeq" id="XP_033376689.1">
    <property type="nucleotide sequence ID" value="XM_033526343.1"/>
</dbReference>
<evidence type="ECO:0000313" key="1">
    <source>
        <dbReference type="EMBL" id="KAF2008350.1"/>
    </source>
</evidence>
<dbReference type="AlphaFoldDB" id="A0A6A5X628"/>
<dbReference type="EMBL" id="ML978085">
    <property type="protein sequence ID" value="KAF2008350.1"/>
    <property type="molecule type" value="Genomic_DNA"/>
</dbReference>
<dbReference type="OrthoDB" id="4772757at2759"/>
<dbReference type="SUPFAM" id="SSF48403">
    <property type="entry name" value="Ankyrin repeat"/>
    <property type="match status" value="1"/>
</dbReference>